<accession>A0AAD8MRT5</accession>
<gene>
    <name evidence="3" type="ORF">POM88_020269</name>
</gene>
<dbReference type="AlphaFoldDB" id="A0AAD8MRT5"/>
<reference evidence="3" key="2">
    <citation type="submission" date="2023-05" db="EMBL/GenBank/DDBJ databases">
        <authorList>
            <person name="Schelkunov M.I."/>
        </authorList>
    </citation>
    <scope>NUCLEOTIDE SEQUENCE</scope>
    <source>
        <strain evidence="3">Hsosn_3</strain>
        <tissue evidence="3">Leaf</tissue>
    </source>
</reference>
<dbReference type="EMBL" id="JAUIZM010000005">
    <property type="protein sequence ID" value="KAK1382534.1"/>
    <property type="molecule type" value="Genomic_DNA"/>
</dbReference>
<dbReference type="Proteomes" id="UP001237642">
    <property type="component" value="Unassembled WGS sequence"/>
</dbReference>
<dbReference type="PANTHER" id="PTHR35046:SF18">
    <property type="entry name" value="RNA-DIRECTED DNA POLYMERASE"/>
    <property type="match status" value="1"/>
</dbReference>
<evidence type="ECO:0000313" key="3">
    <source>
        <dbReference type="EMBL" id="KAK1382534.1"/>
    </source>
</evidence>
<evidence type="ECO:0000259" key="2">
    <source>
        <dbReference type="Pfam" id="PF19259"/>
    </source>
</evidence>
<proteinExistence type="predicted"/>
<dbReference type="PANTHER" id="PTHR35046">
    <property type="entry name" value="ZINC KNUCKLE (CCHC-TYPE) FAMILY PROTEIN"/>
    <property type="match status" value="1"/>
</dbReference>
<evidence type="ECO:0000313" key="4">
    <source>
        <dbReference type="Proteomes" id="UP001237642"/>
    </source>
</evidence>
<protein>
    <recommendedName>
        <fullName evidence="2">Ty3 transposon capsid-like protein domain-containing protein</fullName>
    </recommendedName>
</protein>
<organism evidence="3 4">
    <name type="scientific">Heracleum sosnowskyi</name>
    <dbReference type="NCBI Taxonomy" id="360622"/>
    <lineage>
        <taxon>Eukaryota</taxon>
        <taxon>Viridiplantae</taxon>
        <taxon>Streptophyta</taxon>
        <taxon>Embryophyta</taxon>
        <taxon>Tracheophyta</taxon>
        <taxon>Spermatophyta</taxon>
        <taxon>Magnoliopsida</taxon>
        <taxon>eudicotyledons</taxon>
        <taxon>Gunneridae</taxon>
        <taxon>Pentapetalae</taxon>
        <taxon>asterids</taxon>
        <taxon>campanulids</taxon>
        <taxon>Apiales</taxon>
        <taxon>Apiaceae</taxon>
        <taxon>Apioideae</taxon>
        <taxon>apioid superclade</taxon>
        <taxon>Tordylieae</taxon>
        <taxon>Tordyliinae</taxon>
        <taxon>Heracleum</taxon>
    </lineage>
</organism>
<keyword evidence="4" id="KW-1185">Reference proteome</keyword>
<sequence length="223" mass="26333">MRKRMKKLINLKIDFEVEIPMYDGSVDMEKLDDWIERLETYFTLYGFSSKKKIIFVTLKLSSHALMWWKSYRKNCNDEKTVLWRKFKELLKNQFYPVGFLEKRWQKSYNLCQNFNQPVQEYTTEFKNQATVLDILLEDYSIYMKYVAGLNEYIHNELKLFTIESIHEATVKAIAIEGKLKKSDNKNDAKQSGSKSNGFGGKKDDSKKREICESNGKECLNCSC</sequence>
<evidence type="ECO:0000256" key="1">
    <source>
        <dbReference type="SAM" id="MobiDB-lite"/>
    </source>
</evidence>
<dbReference type="Pfam" id="PF19259">
    <property type="entry name" value="Ty3_capsid"/>
    <property type="match status" value="1"/>
</dbReference>
<reference evidence="3" key="1">
    <citation type="submission" date="2023-02" db="EMBL/GenBank/DDBJ databases">
        <title>Genome of toxic invasive species Heracleum sosnowskyi carries increased number of genes despite the absence of recent whole-genome duplications.</title>
        <authorList>
            <person name="Schelkunov M."/>
            <person name="Shtratnikova V."/>
            <person name="Makarenko M."/>
            <person name="Klepikova A."/>
            <person name="Omelchenko D."/>
            <person name="Novikova G."/>
            <person name="Obukhova E."/>
            <person name="Bogdanov V."/>
            <person name="Penin A."/>
            <person name="Logacheva M."/>
        </authorList>
    </citation>
    <scope>NUCLEOTIDE SEQUENCE</scope>
    <source>
        <strain evidence="3">Hsosn_3</strain>
        <tissue evidence="3">Leaf</tissue>
    </source>
</reference>
<feature type="region of interest" description="Disordered" evidence="1">
    <location>
        <begin position="181"/>
        <end position="206"/>
    </location>
</feature>
<name>A0AAD8MRT5_9APIA</name>
<comment type="caution">
    <text evidence="3">The sequence shown here is derived from an EMBL/GenBank/DDBJ whole genome shotgun (WGS) entry which is preliminary data.</text>
</comment>
<dbReference type="InterPro" id="IPR045358">
    <property type="entry name" value="Ty3_capsid"/>
</dbReference>
<feature type="domain" description="Ty3 transposon capsid-like protein" evidence="2">
    <location>
        <begin position="18"/>
        <end position="176"/>
    </location>
</feature>